<dbReference type="AlphaFoldDB" id="A0A0D0F935"/>
<dbReference type="SUPFAM" id="SSF52172">
    <property type="entry name" value="CheY-like"/>
    <property type="match status" value="1"/>
</dbReference>
<gene>
    <name evidence="3" type="ORF">TH53_04350</name>
</gene>
<dbReference type="OrthoDB" id="659223at2"/>
<evidence type="ECO:0000259" key="2">
    <source>
        <dbReference type="PROSITE" id="PS50110"/>
    </source>
</evidence>
<evidence type="ECO:0000256" key="1">
    <source>
        <dbReference type="PROSITE-ProRule" id="PRU00169"/>
    </source>
</evidence>
<reference evidence="3 4" key="1">
    <citation type="submission" date="2015-01" db="EMBL/GenBank/DDBJ databases">
        <title>Draft genome sequence of Pedobacter sp. NL19 isolated from sludge of an effluent treatment pond in an abandoned uranium mine.</title>
        <authorList>
            <person name="Santos T."/>
            <person name="Caetano T."/>
            <person name="Covas C."/>
            <person name="Cruz A."/>
            <person name="Mendo S."/>
        </authorList>
    </citation>
    <scope>NUCLEOTIDE SEQUENCE [LARGE SCALE GENOMIC DNA]</scope>
    <source>
        <strain evidence="3 4">NL19</strain>
    </source>
</reference>
<organism evidence="3 4">
    <name type="scientific">Pedobacter lusitanus</name>
    <dbReference type="NCBI Taxonomy" id="1503925"/>
    <lineage>
        <taxon>Bacteria</taxon>
        <taxon>Pseudomonadati</taxon>
        <taxon>Bacteroidota</taxon>
        <taxon>Sphingobacteriia</taxon>
        <taxon>Sphingobacteriales</taxon>
        <taxon>Sphingobacteriaceae</taxon>
        <taxon>Pedobacter</taxon>
    </lineage>
</organism>
<dbReference type="SMART" id="SM00448">
    <property type="entry name" value="REC"/>
    <property type="match status" value="1"/>
</dbReference>
<dbReference type="STRING" id="1503925.TH53_04350"/>
<accession>A0A0D0F935</accession>
<evidence type="ECO:0000313" key="3">
    <source>
        <dbReference type="EMBL" id="KIO78253.1"/>
    </source>
</evidence>
<evidence type="ECO:0000313" key="4">
    <source>
        <dbReference type="Proteomes" id="UP000032049"/>
    </source>
</evidence>
<dbReference type="InterPro" id="IPR011006">
    <property type="entry name" value="CheY-like_superfamily"/>
</dbReference>
<protein>
    <submittedName>
        <fullName evidence="3">Transcriptional regulator</fullName>
    </submittedName>
</protein>
<feature type="domain" description="Response regulatory" evidence="2">
    <location>
        <begin position="4"/>
        <end position="132"/>
    </location>
</feature>
<feature type="modified residue" description="4-aspartylphosphate" evidence="1">
    <location>
        <position position="59"/>
    </location>
</feature>
<dbReference type="InterPro" id="IPR051015">
    <property type="entry name" value="EvgA-like"/>
</dbReference>
<keyword evidence="1" id="KW-0597">Phosphoprotein</keyword>
<dbReference type="InterPro" id="IPR001789">
    <property type="entry name" value="Sig_transdc_resp-reg_receiver"/>
</dbReference>
<proteinExistence type="predicted"/>
<dbReference type="PANTHER" id="PTHR45566:SF1">
    <property type="entry name" value="HTH-TYPE TRANSCRIPTIONAL REGULATOR YHJB-RELATED"/>
    <property type="match status" value="1"/>
</dbReference>
<sequence length="221" mass="24811">MFKKILIAEDHESSNISVQKTLADLGILDAHYVFYCDDALARIQKALNTNDPYDLLLTDLSFEEDHNKQKISGGTALINAVRNLQPDLKIIVFSAENKPAVIDTLFKDLAINAYVRKARNDAKDLKRAIDIISKGGKYISVDLKQTIKEKNSYELTDYDITIISLLSGGVKQKEIPVYLQQNNIKPSGLSSVEKRFNLIKEVLGFSNNEQLIAYCKDMGII</sequence>
<dbReference type="GO" id="GO:0000160">
    <property type="term" value="P:phosphorelay signal transduction system"/>
    <property type="evidence" value="ECO:0007669"/>
    <property type="project" value="InterPro"/>
</dbReference>
<comment type="caution">
    <text evidence="3">The sequence shown here is derived from an EMBL/GenBank/DDBJ whole genome shotgun (WGS) entry which is preliminary data.</text>
</comment>
<dbReference type="EMBL" id="JXRA01000017">
    <property type="protein sequence ID" value="KIO78253.1"/>
    <property type="molecule type" value="Genomic_DNA"/>
</dbReference>
<name>A0A0D0F935_9SPHI</name>
<dbReference type="PANTHER" id="PTHR45566">
    <property type="entry name" value="HTH-TYPE TRANSCRIPTIONAL REGULATOR YHJB-RELATED"/>
    <property type="match status" value="1"/>
</dbReference>
<dbReference type="Gene3D" id="3.40.50.2300">
    <property type="match status" value="1"/>
</dbReference>
<keyword evidence="4" id="KW-1185">Reference proteome</keyword>
<dbReference type="PROSITE" id="PS50110">
    <property type="entry name" value="RESPONSE_REGULATORY"/>
    <property type="match status" value="1"/>
</dbReference>
<dbReference type="Proteomes" id="UP000032049">
    <property type="component" value="Unassembled WGS sequence"/>
</dbReference>